<dbReference type="AlphaFoldDB" id="A0AAJ1AJH0"/>
<evidence type="ECO:0000313" key="1">
    <source>
        <dbReference type="EMBL" id="MBZ0160522.1"/>
    </source>
</evidence>
<name>A0AAJ1AJH0_9BACT</name>
<dbReference type="Proteomes" id="UP001197609">
    <property type="component" value="Unassembled WGS sequence"/>
</dbReference>
<accession>A0AAJ1AJH0</accession>
<evidence type="ECO:0000313" key="2">
    <source>
        <dbReference type="Proteomes" id="UP001197609"/>
    </source>
</evidence>
<comment type="caution">
    <text evidence="1">The sequence shown here is derived from an EMBL/GenBank/DDBJ whole genome shotgun (WGS) entry which is preliminary data.</text>
</comment>
<sequence>MEGGTGKGEAIALAGPAQISYEGVVDLVHNQLGARRPKLLLPISLAATLALLFE</sequence>
<dbReference type="EMBL" id="JAIOIU010000130">
    <property type="protein sequence ID" value="MBZ0160522.1"/>
    <property type="molecule type" value="Genomic_DNA"/>
</dbReference>
<organism evidence="1 2">
    <name type="scientific">Candidatus Methylomirabilis tolerans</name>
    <dbReference type="NCBI Taxonomy" id="3123416"/>
    <lineage>
        <taxon>Bacteria</taxon>
        <taxon>Candidatus Methylomirabilota</taxon>
        <taxon>Candidatus Methylomirabilia</taxon>
        <taxon>Candidatus Methylomirabilales</taxon>
        <taxon>Candidatus Methylomirabilaceae</taxon>
        <taxon>Candidatus Methylomirabilis</taxon>
    </lineage>
</organism>
<proteinExistence type="predicted"/>
<protein>
    <submittedName>
        <fullName evidence="1">Uncharacterized protein</fullName>
    </submittedName>
</protein>
<reference evidence="1 2" key="1">
    <citation type="journal article" date="2021" name="bioRxiv">
        <title>Unraveling nitrogen, sulfur and carbon metabolic pathways and microbial community transcriptional responses to substrate deprivation and toxicity stresses in a bioreactor mimicking anoxic brackish coastal sediment conditions.</title>
        <authorList>
            <person name="Martins P.D."/>
            <person name="Echeveste M.J."/>
            <person name="Arshad A."/>
            <person name="Kurth J."/>
            <person name="Ouboter H."/>
            <person name="Jetten M.S.M."/>
            <person name="Welte C.U."/>
        </authorList>
    </citation>
    <scope>NUCLEOTIDE SEQUENCE [LARGE SCALE GENOMIC DNA]</scope>
    <source>
        <strain evidence="1">MAG_38</strain>
    </source>
</reference>
<gene>
    <name evidence="1" type="ORF">K8G79_10375</name>
</gene>